<dbReference type="PANTHER" id="PTHR45677:SF8">
    <property type="entry name" value="CYSTEINE SULFINIC ACID DECARBOXYLASE"/>
    <property type="match status" value="1"/>
</dbReference>
<keyword evidence="3" id="KW-0210">Decarboxylase</keyword>
<keyword evidence="5 7" id="KW-0456">Lyase</keyword>
<evidence type="ECO:0000313" key="8">
    <source>
        <dbReference type="EMBL" id="PFJ24815.1"/>
    </source>
</evidence>
<dbReference type="GO" id="GO:0005737">
    <property type="term" value="C:cytoplasm"/>
    <property type="evidence" value="ECO:0007669"/>
    <property type="project" value="TreeGrafter"/>
</dbReference>
<dbReference type="Pfam" id="PF00282">
    <property type="entry name" value="Pyridoxal_deC"/>
    <property type="match status" value="1"/>
</dbReference>
<evidence type="ECO:0000256" key="5">
    <source>
        <dbReference type="ARBA" id="ARBA00023239"/>
    </source>
</evidence>
<dbReference type="InterPro" id="IPR015424">
    <property type="entry name" value="PyrdxlP-dep_Trfase"/>
</dbReference>
<comment type="caution">
    <text evidence="8">The sequence shown here is derived from an EMBL/GenBank/DDBJ whole genome shotgun (WGS) entry which is preliminary data.</text>
</comment>
<gene>
    <name evidence="8" type="ORF">COJ15_36220</name>
</gene>
<evidence type="ECO:0000256" key="6">
    <source>
        <dbReference type="PIRSR" id="PIRSR602129-50"/>
    </source>
</evidence>
<feature type="modified residue" description="N6-(pyridoxal phosphate)lysine" evidence="6">
    <location>
        <position position="333"/>
    </location>
</feature>
<evidence type="ECO:0000256" key="4">
    <source>
        <dbReference type="ARBA" id="ARBA00022898"/>
    </source>
</evidence>
<keyword evidence="8" id="KW-0032">Aminotransferase</keyword>
<comment type="cofactor">
    <cofactor evidence="1 6 7">
        <name>pyridoxal 5'-phosphate</name>
        <dbReference type="ChEBI" id="CHEBI:597326"/>
    </cofactor>
</comment>
<dbReference type="GO" id="GO:0008483">
    <property type="term" value="F:transaminase activity"/>
    <property type="evidence" value="ECO:0007669"/>
    <property type="project" value="UniProtKB-KW"/>
</dbReference>
<evidence type="ECO:0000256" key="3">
    <source>
        <dbReference type="ARBA" id="ARBA00022793"/>
    </source>
</evidence>
<dbReference type="GO" id="GO:0004058">
    <property type="term" value="F:aromatic-L-amino-acid decarboxylase activity"/>
    <property type="evidence" value="ECO:0007669"/>
    <property type="project" value="UniProtKB-ARBA"/>
</dbReference>
<protein>
    <submittedName>
        <fullName evidence="8">Aspartate aminotransferase family protein</fullName>
    </submittedName>
</protein>
<accession>A0A9X6WGI5</accession>
<dbReference type="GO" id="GO:0019752">
    <property type="term" value="P:carboxylic acid metabolic process"/>
    <property type="evidence" value="ECO:0007669"/>
    <property type="project" value="InterPro"/>
</dbReference>
<dbReference type="Proteomes" id="UP000224003">
    <property type="component" value="Unassembled WGS sequence"/>
</dbReference>
<dbReference type="AlphaFoldDB" id="A0A9X6WGI5"/>
<dbReference type="InterPro" id="IPR015421">
    <property type="entry name" value="PyrdxlP-dep_Trfase_major"/>
</dbReference>
<evidence type="ECO:0000256" key="1">
    <source>
        <dbReference type="ARBA" id="ARBA00001933"/>
    </source>
</evidence>
<evidence type="ECO:0000313" key="9">
    <source>
        <dbReference type="Proteomes" id="UP000224003"/>
    </source>
</evidence>
<reference evidence="8 9" key="1">
    <citation type="submission" date="2017-09" db="EMBL/GenBank/DDBJ databases">
        <title>Large-scale bioinformatics analysis of Bacillus genomes uncovers conserved roles of natural products in bacterial physiology.</title>
        <authorList>
            <consortium name="Agbiome Team Llc"/>
            <person name="Bleich R.M."/>
            <person name="Grubbs K.J."/>
            <person name="Santa Maria K.C."/>
            <person name="Allen S.E."/>
            <person name="Farag S."/>
            <person name="Shank E.A."/>
            <person name="Bowers A."/>
        </authorList>
    </citation>
    <scope>NUCLEOTIDE SEQUENCE [LARGE SCALE GENOMIC DNA]</scope>
    <source>
        <strain evidence="8 9">AFS085496</strain>
    </source>
</reference>
<comment type="similarity">
    <text evidence="2 7">Belongs to the group II decarboxylase family.</text>
</comment>
<dbReference type="GO" id="GO:0030170">
    <property type="term" value="F:pyridoxal phosphate binding"/>
    <property type="evidence" value="ECO:0007669"/>
    <property type="project" value="InterPro"/>
</dbReference>
<keyword evidence="8" id="KW-0808">Transferase</keyword>
<evidence type="ECO:0000256" key="2">
    <source>
        <dbReference type="ARBA" id="ARBA00009533"/>
    </source>
</evidence>
<organism evidence="8 9">
    <name type="scientific">Bacillus thuringiensis</name>
    <dbReference type="NCBI Taxonomy" id="1428"/>
    <lineage>
        <taxon>Bacteria</taxon>
        <taxon>Bacillati</taxon>
        <taxon>Bacillota</taxon>
        <taxon>Bacilli</taxon>
        <taxon>Bacillales</taxon>
        <taxon>Bacillaceae</taxon>
        <taxon>Bacillus</taxon>
        <taxon>Bacillus cereus group</taxon>
    </lineage>
</organism>
<name>A0A9X6WGI5_BACTU</name>
<proteinExistence type="inferred from homology"/>
<dbReference type="InterPro" id="IPR002129">
    <property type="entry name" value="PyrdxlP-dep_de-COase"/>
</dbReference>
<dbReference type="Gene3D" id="3.40.640.10">
    <property type="entry name" value="Type I PLP-dependent aspartate aminotransferase-like (Major domain)"/>
    <property type="match status" value="1"/>
</dbReference>
<dbReference type="SUPFAM" id="SSF53383">
    <property type="entry name" value="PLP-dependent transferases"/>
    <property type="match status" value="1"/>
</dbReference>
<sequence>MNLKNLFPSENGNVESRNVMLDLVEQLLTGLDQQKNPNTAILGEEKEKNELFYTEIINSINIPQNGIPTEKMVEELLDLSQGHPFANRNYLANAIPLSSIPGLLGQLTMALLNSNSIWDVYGPAATEAEVKVTAMLSKLIGYNPEKSLGYTTWGGQGAVFNSLRLAIAKKFPNSNKEGVPNNLYCFASELAHYSTLKSIEATGIGSDHLIRIKANKDNSMDINDLRHQLQKVIKNGGIPIFVVATTGTTDSFGIDDVSTVKEACVEVEKEHGLSSIHIHADSAMGGMFSFFNNYDFQSNPLKFEKDVLSEIHNISNKMRNLHFADTVCFDFHKLGQTPYITSFYLAKNAEDFKYLDLESDETPYIGHRGFGNYHTGYTLECSRSGSSIPIYSALQTFGIEGYQLLLGHFVRCNLEFRKELLGVFENVGITNEQNGGPIITFRFYEKHNLWKDELNGQLTSQEIEKINHLNSGFTDYLGQYRHDVFFGDTTKQCYVNVRNTDERLPISVIKAFFISPHLEIEHIKNLVQFLKDKWDEYMELQKRNEEKVLMPV</sequence>
<dbReference type="PANTHER" id="PTHR45677">
    <property type="entry name" value="GLUTAMATE DECARBOXYLASE-RELATED"/>
    <property type="match status" value="1"/>
</dbReference>
<dbReference type="EMBL" id="NUVX01000125">
    <property type="protein sequence ID" value="PFJ24815.1"/>
    <property type="molecule type" value="Genomic_DNA"/>
</dbReference>
<keyword evidence="4 6" id="KW-0663">Pyridoxal phosphate</keyword>
<evidence type="ECO:0000256" key="7">
    <source>
        <dbReference type="RuleBase" id="RU000382"/>
    </source>
</evidence>